<name>A0A0E9XQ17_ANGAN</name>
<feature type="compositionally biased region" description="Polar residues" evidence="1">
    <location>
        <begin position="42"/>
        <end position="57"/>
    </location>
</feature>
<sequence>MQVNLQRKQDGVSGNLYSSPFQVELIYKARKMNDGNKKYKTQLPTVTGTGQAQLHHL</sequence>
<dbReference type="AlphaFoldDB" id="A0A0E9XQ17"/>
<accession>A0A0E9XQ17</accession>
<reference evidence="2" key="1">
    <citation type="submission" date="2014-11" db="EMBL/GenBank/DDBJ databases">
        <authorList>
            <person name="Amaro Gonzalez C."/>
        </authorList>
    </citation>
    <scope>NUCLEOTIDE SEQUENCE</scope>
</reference>
<feature type="region of interest" description="Disordered" evidence="1">
    <location>
        <begin position="38"/>
        <end position="57"/>
    </location>
</feature>
<evidence type="ECO:0000313" key="2">
    <source>
        <dbReference type="EMBL" id="JAI03779.1"/>
    </source>
</evidence>
<proteinExistence type="predicted"/>
<reference evidence="2" key="2">
    <citation type="journal article" date="2015" name="Fish Shellfish Immunol.">
        <title>Early steps in the European eel (Anguilla anguilla)-Vibrio vulnificus interaction in the gills: Role of the RtxA13 toxin.</title>
        <authorList>
            <person name="Callol A."/>
            <person name="Pajuelo D."/>
            <person name="Ebbesson L."/>
            <person name="Teles M."/>
            <person name="MacKenzie S."/>
            <person name="Amaro C."/>
        </authorList>
    </citation>
    <scope>NUCLEOTIDE SEQUENCE</scope>
</reference>
<dbReference type="EMBL" id="GBXM01004799">
    <property type="protein sequence ID" value="JAI03779.1"/>
    <property type="molecule type" value="Transcribed_RNA"/>
</dbReference>
<organism evidence="2">
    <name type="scientific">Anguilla anguilla</name>
    <name type="common">European freshwater eel</name>
    <name type="synonym">Muraena anguilla</name>
    <dbReference type="NCBI Taxonomy" id="7936"/>
    <lineage>
        <taxon>Eukaryota</taxon>
        <taxon>Metazoa</taxon>
        <taxon>Chordata</taxon>
        <taxon>Craniata</taxon>
        <taxon>Vertebrata</taxon>
        <taxon>Euteleostomi</taxon>
        <taxon>Actinopterygii</taxon>
        <taxon>Neopterygii</taxon>
        <taxon>Teleostei</taxon>
        <taxon>Anguilliformes</taxon>
        <taxon>Anguillidae</taxon>
        <taxon>Anguilla</taxon>
    </lineage>
</organism>
<protein>
    <submittedName>
        <fullName evidence="2">Uncharacterized protein</fullName>
    </submittedName>
</protein>
<evidence type="ECO:0000256" key="1">
    <source>
        <dbReference type="SAM" id="MobiDB-lite"/>
    </source>
</evidence>